<reference evidence="1 2" key="1">
    <citation type="journal article" date="2019" name="Front. Microbiol.">
        <title>Ammonia Oxidation by the Arctic Terrestrial Thaumarchaeote Candidatus Nitrosocosmicus arcticus Is Stimulated by Increasing Temperatures.</title>
        <authorList>
            <person name="Alves R.J.E."/>
            <person name="Kerou M."/>
            <person name="Zappe A."/>
            <person name="Bittner R."/>
            <person name="Abby S.S."/>
            <person name="Schmidt H.A."/>
            <person name="Pfeifer K."/>
            <person name="Schleper C."/>
        </authorList>
    </citation>
    <scope>NUCLEOTIDE SEQUENCE [LARGE SCALE GENOMIC DNA]</scope>
    <source>
        <strain evidence="1 2">Kfb</strain>
    </source>
</reference>
<evidence type="ECO:0000313" key="2">
    <source>
        <dbReference type="Proteomes" id="UP000315289"/>
    </source>
</evidence>
<dbReference type="Proteomes" id="UP000315289">
    <property type="component" value="Unassembled WGS sequence"/>
</dbReference>
<evidence type="ECO:0000313" key="1">
    <source>
        <dbReference type="EMBL" id="TVP40219.1"/>
    </source>
</evidence>
<sequence length="123" mass="14597">MEIQLKNKYGVDYLMSSEITTSNPELRLIKKGKFYFIFEDSQFLILVDKTKRGLEIKDKITDEKSKVISERGMIYDMEGTGHKVVKRCFYPKSNYDLEFVTTIAERMEKRYLEIREMTCPDDL</sequence>
<proteinExistence type="predicted"/>
<protein>
    <submittedName>
        <fullName evidence="1">Uncharacterized protein</fullName>
    </submittedName>
</protein>
<name>A0A557SUE2_9ARCH</name>
<comment type="caution">
    <text evidence="1">The sequence shown here is derived from an EMBL/GenBank/DDBJ whole genome shotgun (WGS) entry which is preliminary data.</text>
</comment>
<gene>
    <name evidence="1" type="ORF">NARC_90125</name>
</gene>
<dbReference type="AlphaFoldDB" id="A0A557SUE2"/>
<accession>A0A557SUE2</accession>
<keyword evidence="2" id="KW-1185">Reference proteome</keyword>
<dbReference type="EMBL" id="VOAH01000009">
    <property type="protein sequence ID" value="TVP40219.1"/>
    <property type="molecule type" value="Genomic_DNA"/>
</dbReference>
<organism evidence="1 2">
    <name type="scientific">Candidatus Nitrosocosmicus arcticus</name>
    <dbReference type="NCBI Taxonomy" id="2035267"/>
    <lineage>
        <taxon>Archaea</taxon>
        <taxon>Nitrososphaerota</taxon>
        <taxon>Nitrososphaeria</taxon>
        <taxon>Nitrososphaerales</taxon>
        <taxon>Nitrososphaeraceae</taxon>
        <taxon>Candidatus Nitrosocosmicus</taxon>
    </lineage>
</organism>